<proteinExistence type="predicted"/>
<comment type="caution">
    <text evidence="2">The sequence shown here is derived from an EMBL/GenBank/DDBJ whole genome shotgun (WGS) entry which is preliminary data.</text>
</comment>
<feature type="non-terminal residue" evidence="2">
    <location>
        <position position="302"/>
    </location>
</feature>
<protein>
    <recommendedName>
        <fullName evidence="1">Condensation domain-containing protein</fullName>
    </recommendedName>
</protein>
<dbReference type="SUPFAM" id="SSF56801">
    <property type="entry name" value="Acetyl-CoA synthetase-like"/>
    <property type="match status" value="1"/>
</dbReference>
<dbReference type="RefSeq" id="WP_269141158.1">
    <property type="nucleotide sequence ID" value="NZ_JAEVLS010000028.1"/>
</dbReference>
<gene>
    <name evidence="2" type="ORF">JM946_29860</name>
</gene>
<evidence type="ECO:0000259" key="1">
    <source>
        <dbReference type="Pfam" id="PF00668"/>
    </source>
</evidence>
<dbReference type="EMBL" id="JAEVLS010000028">
    <property type="protein sequence ID" value="MBM0108951.1"/>
    <property type="molecule type" value="Genomic_DNA"/>
</dbReference>
<organism evidence="2 3">
    <name type="scientific">Steroidobacter gossypii</name>
    <dbReference type="NCBI Taxonomy" id="2805490"/>
    <lineage>
        <taxon>Bacteria</taxon>
        <taxon>Pseudomonadati</taxon>
        <taxon>Pseudomonadota</taxon>
        <taxon>Gammaproteobacteria</taxon>
        <taxon>Steroidobacterales</taxon>
        <taxon>Steroidobacteraceae</taxon>
        <taxon>Steroidobacter</taxon>
    </lineage>
</organism>
<evidence type="ECO:0000313" key="3">
    <source>
        <dbReference type="Proteomes" id="UP000661077"/>
    </source>
</evidence>
<feature type="domain" description="Condensation" evidence="1">
    <location>
        <begin position="4"/>
        <end position="260"/>
    </location>
</feature>
<keyword evidence="3" id="KW-1185">Reference proteome</keyword>
<dbReference type="InterPro" id="IPR001242">
    <property type="entry name" value="Condensation_dom"/>
</dbReference>
<dbReference type="PANTHER" id="PTHR45398">
    <property type="match status" value="1"/>
</dbReference>
<sequence>ARGEFEEQLNYWVAHLRGAPGLLELPTDRPRPATQSFRGGSVPISLGADLSGRVKEFARRHEVTLVMALHAAWSMTLSRLSGQSDIVVGMPVANRHRAELEGLIGFFVNTLAVRVRLEDDPKVSELLGRVKEALLEAYANQDVPFEHVVEALQPGRTLSHSPVFQVVFAFQNMPRERLDLAGTTLREQEVATQTAKFDLGLSLEESAEGISGSIDYAADLFDAQTVARWRECFEVMLRAMVSEPQLRVSQLSFLSEAERHRVVEEFNATQRAYPQGKLIHELFEEQVARTPNAVAVVYEDQS</sequence>
<reference evidence="2 3" key="1">
    <citation type="journal article" date="2021" name="Int. J. Syst. Evol. Microbiol.">
        <title>Steroidobacter gossypii sp. nov., isolated from soil of cotton cropping field.</title>
        <authorList>
            <person name="Huang R."/>
            <person name="Yang S."/>
            <person name="Zhen C."/>
            <person name="Liu W."/>
        </authorList>
    </citation>
    <scope>NUCLEOTIDE SEQUENCE [LARGE SCALE GENOMIC DNA]</scope>
    <source>
        <strain evidence="2 3">S1-65</strain>
    </source>
</reference>
<dbReference type="Pfam" id="PF00668">
    <property type="entry name" value="Condensation"/>
    <property type="match status" value="1"/>
</dbReference>
<name>A0ABS1X6U7_9GAMM</name>
<dbReference type="SUPFAM" id="SSF52777">
    <property type="entry name" value="CoA-dependent acyltransferases"/>
    <property type="match status" value="1"/>
</dbReference>
<dbReference type="CDD" id="cd19531">
    <property type="entry name" value="LCL_NRPS-like"/>
    <property type="match status" value="1"/>
</dbReference>
<evidence type="ECO:0000313" key="2">
    <source>
        <dbReference type="EMBL" id="MBM0108951.1"/>
    </source>
</evidence>
<accession>A0ABS1X6U7</accession>
<feature type="non-terminal residue" evidence="2">
    <location>
        <position position="1"/>
    </location>
</feature>
<dbReference type="Gene3D" id="3.30.559.30">
    <property type="entry name" value="Nonribosomal peptide synthetase, condensation domain"/>
    <property type="match status" value="1"/>
</dbReference>
<dbReference type="PANTHER" id="PTHR45398:SF1">
    <property type="entry name" value="ENZYME, PUTATIVE (JCVI)-RELATED"/>
    <property type="match status" value="1"/>
</dbReference>
<dbReference type="Proteomes" id="UP000661077">
    <property type="component" value="Unassembled WGS sequence"/>
</dbReference>